<protein>
    <submittedName>
        <fullName evidence="2">Uncharacterized protein</fullName>
    </submittedName>
</protein>
<reference evidence="3" key="1">
    <citation type="submission" date="2017-09" db="EMBL/GenBank/DDBJ databases">
        <title>Depth-based differentiation of microbial function through sediment-hosted aquifers and enrichment of novel symbionts in the deep terrestrial subsurface.</title>
        <authorList>
            <person name="Probst A.J."/>
            <person name="Ladd B."/>
            <person name="Jarett J.K."/>
            <person name="Geller-Mcgrath D.E."/>
            <person name="Sieber C.M.K."/>
            <person name="Emerson J.B."/>
            <person name="Anantharaman K."/>
            <person name="Thomas B.C."/>
            <person name="Malmstrom R."/>
            <person name="Stieglmeier M."/>
            <person name="Klingl A."/>
            <person name="Woyke T."/>
            <person name="Ryan C.M."/>
            <person name="Banfield J.F."/>
        </authorList>
    </citation>
    <scope>NUCLEOTIDE SEQUENCE [LARGE SCALE GENOMIC DNA]</scope>
</reference>
<evidence type="ECO:0000256" key="1">
    <source>
        <dbReference type="SAM" id="Phobius"/>
    </source>
</evidence>
<gene>
    <name evidence="2" type="ORF">CO077_02850</name>
</gene>
<keyword evidence="1" id="KW-0472">Membrane</keyword>
<evidence type="ECO:0000313" key="3">
    <source>
        <dbReference type="Proteomes" id="UP000228875"/>
    </source>
</evidence>
<proteinExistence type="predicted"/>
<name>A0A2M8DM80_9BACT</name>
<comment type="caution">
    <text evidence="2">The sequence shown here is derived from an EMBL/GenBank/DDBJ whole genome shotgun (WGS) entry which is preliminary data.</text>
</comment>
<dbReference type="EMBL" id="PFTB01000064">
    <property type="protein sequence ID" value="PJB99228.1"/>
    <property type="molecule type" value="Genomic_DNA"/>
</dbReference>
<feature type="transmembrane region" description="Helical" evidence="1">
    <location>
        <begin position="14"/>
        <end position="34"/>
    </location>
</feature>
<sequence length="88" mass="10324">MPIAFIEPKRRQQYLILLLIVVVLGILFLVWNYFLAKPLPPVFPPVPPSEIKINFEILKNPILEKLQPFEKIPPFEEKPGRENPFTPY</sequence>
<accession>A0A2M8DM80</accession>
<evidence type="ECO:0000313" key="2">
    <source>
        <dbReference type="EMBL" id="PJB99228.1"/>
    </source>
</evidence>
<organism evidence="2 3">
    <name type="scientific">Candidatus Nealsonbacteria bacterium CG_4_9_14_0_8_um_filter_35_12</name>
    <dbReference type="NCBI Taxonomy" id="1974692"/>
    <lineage>
        <taxon>Bacteria</taxon>
        <taxon>Candidatus Nealsoniibacteriota</taxon>
    </lineage>
</organism>
<dbReference type="Proteomes" id="UP000228875">
    <property type="component" value="Unassembled WGS sequence"/>
</dbReference>
<dbReference type="AlphaFoldDB" id="A0A2M8DM80"/>
<keyword evidence="1" id="KW-1133">Transmembrane helix</keyword>
<keyword evidence="1" id="KW-0812">Transmembrane</keyword>